<dbReference type="AlphaFoldDB" id="A6GGB6"/>
<keyword evidence="1" id="KW-0812">Transmembrane</keyword>
<evidence type="ECO:0000313" key="2">
    <source>
        <dbReference type="EMBL" id="EDM75090.1"/>
    </source>
</evidence>
<gene>
    <name evidence="2" type="ORF">PPSIR1_00350</name>
</gene>
<evidence type="ECO:0000256" key="1">
    <source>
        <dbReference type="SAM" id="Phobius"/>
    </source>
</evidence>
<evidence type="ECO:0000313" key="3">
    <source>
        <dbReference type="Proteomes" id="UP000005801"/>
    </source>
</evidence>
<dbReference type="STRING" id="391625.PPSIR1_00350"/>
<keyword evidence="3" id="KW-1185">Reference proteome</keyword>
<name>A6GGB6_9BACT</name>
<accession>A6GGB6</accession>
<dbReference type="EMBL" id="ABCS01000104">
    <property type="protein sequence ID" value="EDM75090.1"/>
    <property type="molecule type" value="Genomic_DNA"/>
</dbReference>
<reference evidence="2 3" key="1">
    <citation type="submission" date="2007-06" db="EMBL/GenBank/DDBJ databases">
        <authorList>
            <person name="Shimkets L."/>
            <person name="Ferriera S."/>
            <person name="Johnson J."/>
            <person name="Kravitz S."/>
            <person name="Beeson K."/>
            <person name="Sutton G."/>
            <person name="Rogers Y.-H."/>
            <person name="Friedman R."/>
            <person name="Frazier M."/>
            <person name="Venter J.C."/>
        </authorList>
    </citation>
    <scope>NUCLEOTIDE SEQUENCE [LARGE SCALE GENOMIC DNA]</scope>
    <source>
        <strain evidence="2 3">SIR-1</strain>
    </source>
</reference>
<proteinExistence type="predicted"/>
<organism evidence="2 3">
    <name type="scientific">Plesiocystis pacifica SIR-1</name>
    <dbReference type="NCBI Taxonomy" id="391625"/>
    <lineage>
        <taxon>Bacteria</taxon>
        <taxon>Pseudomonadati</taxon>
        <taxon>Myxococcota</taxon>
        <taxon>Polyangia</taxon>
        <taxon>Nannocystales</taxon>
        <taxon>Nannocystaceae</taxon>
        <taxon>Plesiocystis</taxon>
    </lineage>
</organism>
<keyword evidence="1" id="KW-1133">Transmembrane helix</keyword>
<comment type="caution">
    <text evidence="2">The sequence shown here is derived from an EMBL/GenBank/DDBJ whole genome shotgun (WGS) entry which is preliminary data.</text>
</comment>
<protein>
    <submittedName>
        <fullName evidence="2">Uncharacterized protein</fullName>
    </submittedName>
</protein>
<keyword evidence="1" id="KW-0472">Membrane</keyword>
<sequence length="48" mass="5154">MGGPALSQAFAFERSSDYVFEDHLIFMLAPNGLIAGMGSEVLVFMQAS</sequence>
<dbReference type="Proteomes" id="UP000005801">
    <property type="component" value="Unassembled WGS sequence"/>
</dbReference>
<feature type="transmembrane region" description="Helical" evidence="1">
    <location>
        <begin position="24"/>
        <end position="45"/>
    </location>
</feature>